<dbReference type="InterPro" id="IPR011006">
    <property type="entry name" value="CheY-like_superfamily"/>
</dbReference>
<feature type="modified residue" description="4-aspartylphosphate" evidence="3">
    <location>
        <position position="54"/>
    </location>
</feature>
<evidence type="ECO:0000313" key="7">
    <source>
        <dbReference type="EMBL" id="GGF72399.1"/>
    </source>
</evidence>
<dbReference type="AlphaFoldDB" id="A0A917C623"/>
<dbReference type="GO" id="GO:0003677">
    <property type="term" value="F:DNA binding"/>
    <property type="evidence" value="ECO:0007669"/>
    <property type="project" value="UniProtKB-KW"/>
</dbReference>
<feature type="region of interest" description="Disordered" evidence="4">
    <location>
        <begin position="129"/>
        <end position="159"/>
    </location>
</feature>
<dbReference type="InterPro" id="IPR058245">
    <property type="entry name" value="NreC/VraR/RcsB-like_REC"/>
</dbReference>
<name>A0A917C623_9PROT</name>
<dbReference type="CDD" id="cd06170">
    <property type="entry name" value="LuxR_C_like"/>
    <property type="match status" value="1"/>
</dbReference>
<dbReference type="SMART" id="SM00421">
    <property type="entry name" value="HTH_LUXR"/>
    <property type="match status" value="1"/>
</dbReference>
<evidence type="ECO:0000256" key="2">
    <source>
        <dbReference type="ARBA" id="ARBA00023125"/>
    </source>
</evidence>
<dbReference type="GO" id="GO:0000160">
    <property type="term" value="P:phosphorelay signal transduction system"/>
    <property type="evidence" value="ECO:0007669"/>
    <property type="project" value="InterPro"/>
</dbReference>
<feature type="domain" description="Response regulatory" evidence="6">
    <location>
        <begin position="2"/>
        <end position="119"/>
    </location>
</feature>
<dbReference type="RefSeq" id="WP_188666368.1">
    <property type="nucleotide sequence ID" value="NZ_BMHV01000024.1"/>
</dbReference>
<evidence type="ECO:0000256" key="1">
    <source>
        <dbReference type="ARBA" id="ARBA00022553"/>
    </source>
</evidence>
<dbReference type="InterPro" id="IPR016032">
    <property type="entry name" value="Sig_transdc_resp-reg_C-effctor"/>
</dbReference>
<dbReference type="InterPro" id="IPR001789">
    <property type="entry name" value="Sig_transdc_resp-reg_receiver"/>
</dbReference>
<dbReference type="CDD" id="cd17535">
    <property type="entry name" value="REC_NarL-like"/>
    <property type="match status" value="1"/>
</dbReference>
<evidence type="ECO:0000256" key="3">
    <source>
        <dbReference type="PROSITE-ProRule" id="PRU00169"/>
    </source>
</evidence>
<dbReference type="PANTHER" id="PTHR45566:SF1">
    <property type="entry name" value="HTH-TYPE TRANSCRIPTIONAL REGULATOR YHJB-RELATED"/>
    <property type="match status" value="1"/>
</dbReference>
<organism evidence="7 8">
    <name type="scientific">Terasakiella brassicae</name>
    <dbReference type="NCBI Taxonomy" id="1634917"/>
    <lineage>
        <taxon>Bacteria</taxon>
        <taxon>Pseudomonadati</taxon>
        <taxon>Pseudomonadota</taxon>
        <taxon>Alphaproteobacteria</taxon>
        <taxon>Rhodospirillales</taxon>
        <taxon>Terasakiellaceae</taxon>
        <taxon>Terasakiella</taxon>
    </lineage>
</organism>
<dbReference type="SUPFAM" id="SSF46894">
    <property type="entry name" value="C-terminal effector domain of the bipartite response regulators"/>
    <property type="match status" value="1"/>
</dbReference>
<dbReference type="SUPFAM" id="SSF52172">
    <property type="entry name" value="CheY-like"/>
    <property type="match status" value="1"/>
</dbReference>
<evidence type="ECO:0000313" key="8">
    <source>
        <dbReference type="Proteomes" id="UP000632498"/>
    </source>
</evidence>
<dbReference type="Gene3D" id="3.40.50.2300">
    <property type="match status" value="1"/>
</dbReference>
<accession>A0A917C623</accession>
<reference evidence="7" key="1">
    <citation type="journal article" date="2014" name="Int. J. Syst. Evol. Microbiol.">
        <title>Complete genome sequence of Corynebacterium casei LMG S-19264T (=DSM 44701T), isolated from a smear-ripened cheese.</title>
        <authorList>
            <consortium name="US DOE Joint Genome Institute (JGI-PGF)"/>
            <person name="Walter F."/>
            <person name="Albersmeier A."/>
            <person name="Kalinowski J."/>
            <person name="Ruckert C."/>
        </authorList>
    </citation>
    <scope>NUCLEOTIDE SEQUENCE</scope>
    <source>
        <strain evidence="7">CGMCC 1.15254</strain>
    </source>
</reference>
<keyword evidence="1 3" id="KW-0597">Phosphoprotein</keyword>
<evidence type="ECO:0000259" key="5">
    <source>
        <dbReference type="PROSITE" id="PS50043"/>
    </source>
</evidence>
<dbReference type="Pfam" id="PF00196">
    <property type="entry name" value="GerE"/>
    <property type="match status" value="1"/>
</dbReference>
<proteinExistence type="predicted"/>
<gene>
    <name evidence="7" type="ORF">GCM10011332_27970</name>
</gene>
<reference evidence="7" key="2">
    <citation type="submission" date="2020-09" db="EMBL/GenBank/DDBJ databases">
        <authorList>
            <person name="Sun Q."/>
            <person name="Zhou Y."/>
        </authorList>
    </citation>
    <scope>NUCLEOTIDE SEQUENCE</scope>
    <source>
        <strain evidence="7">CGMCC 1.15254</strain>
    </source>
</reference>
<dbReference type="PROSITE" id="PS00622">
    <property type="entry name" value="HTH_LUXR_1"/>
    <property type="match status" value="1"/>
</dbReference>
<dbReference type="InterPro" id="IPR051015">
    <property type="entry name" value="EvgA-like"/>
</dbReference>
<dbReference type="PANTHER" id="PTHR45566">
    <property type="entry name" value="HTH-TYPE TRANSCRIPTIONAL REGULATOR YHJB-RELATED"/>
    <property type="match status" value="1"/>
</dbReference>
<keyword evidence="2 7" id="KW-0238">DNA-binding</keyword>
<dbReference type="Pfam" id="PF00072">
    <property type="entry name" value="Response_reg"/>
    <property type="match status" value="1"/>
</dbReference>
<feature type="domain" description="HTH luxR-type" evidence="5">
    <location>
        <begin position="152"/>
        <end position="217"/>
    </location>
</feature>
<evidence type="ECO:0000256" key="4">
    <source>
        <dbReference type="SAM" id="MobiDB-lite"/>
    </source>
</evidence>
<evidence type="ECO:0000259" key="6">
    <source>
        <dbReference type="PROSITE" id="PS50110"/>
    </source>
</evidence>
<dbReference type="Proteomes" id="UP000632498">
    <property type="component" value="Unassembled WGS sequence"/>
</dbReference>
<dbReference type="InterPro" id="IPR000792">
    <property type="entry name" value="Tscrpt_reg_LuxR_C"/>
</dbReference>
<keyword evidence="8" id="KW-1185">Reference proteome</keyword>
<dbReference type="GO" id="GO:0006355">
    <property type="term" value="P:regulation of DNA-templated transcription"/>
    <property type="evidence" value="ECO:0007669"/>
    <property type="project" value="InterPro"/>
</dbReference>
<comment type="caution">
    <text evidence="7">The sequence shown here is derived from an EMBL/GenBank/DDBJ whole genome shotgun (WGS) entry which is preliminary data.</text>
</comment>
<dbReference type="PRINTS" id="PR00038">
    <property type="entry name" value="HTHLUXR"/>
</dbReference>
<sequence>MKILIADDHNLVREGLRPFLEELSPDVEIMEAASFDQAYEISQASTGWGLILMDLKMPGMNAFDGLVKMCEAHKDVPVVILSGHFNRHDVLEAVERGAAGYVPKTISGSAMVNALRLVLSGEKYIPSAAFQDTPESNDDSPIGRSATSNNMENGPLSRLSDREKEILGHLIEGSTNKEIARKLGLQEITVKVHLRNIYRKMEAANRAQAVRIALQNGWEST</sequence>
<protein>
    <submittedName>
        <fullName evidence="7">DNA-binding response regulator</fullName>
    </submittedName>
</protein>
<dbReference type="EMBL" id="BMHV01000024">
    <property type="protein sequence ID" value="GGF72399.1"/>
    <property type="molecule type" value="Genomic_DNA"/>
</dbReference>
<dbReference type="SMART" id="SM00448">
    <property type="entry name" value="REC"/>
    <property type="match status" value="1"/>
</dbReference>
<dbReference type="PROSITE" id="PS50110">
    <property type="entry name" value="RESPONSE_REGULATORY"/>
    <property type="match status" value="1"/>
</dbReference>
<dbReference type="PROSITE" id="PS50043">
    <property type="entry name" value="HTH_LUXR_2"/>
    <property type="match status" value="1"/>
</dbReference>